<organism evidence="1 2">
    <name type="scientific">Cichorium intybus</name>
    <name type="common">Chicory</name>
    <dbReference type="NCBI Taxonomy" id="13427"/>
    <lineage>
        <taxon>Eukaryota</taxon>
        <taxon>Viridiplantae</taxon>
        <taxon>Streptophyta</taxon>
        <taxon>Embryophyta</taxon>
        <taxon>Tracheophyta</taxon>
        <taxon>Spermatophyta</taxon>
        <taxon>Magnoliopsida</taxon>
        <taxon>eudicotyledons</taxon>
        <taxon>Gunneridae</taxon>
        <taxon>Pentapetalae</taxon>
        <taxon>asterids</taxon>
        <taxon>campanulids</taxon>
        <taxon>Asterales</taxon>
        <taxon>Asteraceae</taxon>
        <taxon>Cichorioideae</taxon>
        <taxon>Cichorieae</taxon>
        <taxon>Cichoriinae</taxon>
        <taxon>Cichorium</taxon>
    </lineage>
</organism>
<keyword evidence="2" id="KW-1185">Reference proteome</keyword>
<gene>
    <name evidence="1" type="ORF">L2E82_45647</name>
</gene>
<dbReference type="EMBL" id="CM042016">
    <property type="protein sequence ID" value="KAI3701005.1"/>
    <property type="molecule type" value="Genomic_DNA"/>
</dbReference>
<reference evidence="1 2" key="2">
    <citation type="journal article" date="2022" name="Mol. Ecol. Resour.">
        <title>The genomes of chicory, endive, great burdock and yacon provide insights into Asteraceae paleo-polyploidization history and plant inulin production.</title>
        <authorList>
            <person name="Fan W."/>
            <person name="Wang S."/>
            <person name="Wang H."/>
            <person name="Wang A."/>
            <person name="Jiang F."/>
            <person name="Liu H."/>
            <person name="Zhao H."/>
            <person name="Xu D."/>
            <person name="Zhang Y."/>
        </authorList>
    </citation>
    <scope>NUCLEOTIDE SEQUENCE [LARGE SCALE GENOMIC DNA]</scope>
    <source>
        <strain evidence="2">cv. Punajuju</strain>
        <tissue evidence="1">Leaves</tissue>
    </source>
</reference>
<proteinExistence type="predicted"/>
<accession>A0ACB8ZXY6</accession>
<reference evidence="2" key="1">
    <citation type="journal article" date="2022" name="Mol. Ecol. Resour.">
        <title>The genomes of chicory, endive, great burdock and yacon provide insights into Asteraceae palaeo-polyploidization history and plant inulin production.</title>
        <authorList>
            <person name="Fan W."/>
            <person name="Wang S."/>
            <person name="Wang H."/>
            <person name="Wang A."/>
            <person name="Jiang F."/>
            <person name="Liu H."/>
            <person name="Zhao H."/>
            <person name="Xu D."/>
            <person name="Zhang Y."/>
        </authorList>
    </citation>
    <scope>NUCLEOTIDE SEQUENCE [LARGE SCALE GENOMIC DNA]</scope>
    <source>
        <strain evidence="2">cv. Punajuju</strain>
    </source>
</reference>
<evidence type="ECO:0000313" key="1">
    <source>
        <dbReference type="EMBL" id="KAI3701005.1"/>
    </source>
</evidence>
<sequence>MDVRRSVFDRIGQGGRNGGKVTEIRAKEITGWVPDFVVKDYVLNEKEDAEGEDDVFMNKDGDDLTKDGSSEDDDGESLHVPDKFANDNMEGVKSPLDEDPFGLDDLIRKDGVVNISSSKDMANDISFPPGFTPPFVATEGVVHVDYQEHSPHAVPSPVNFSKLSDIRSLQGFASDDEQQCGVREKASGQDSVGGMRTKSHVPGKSINFRGGHHEDDSNSVIGPVDGVFGTQSENGDSMSHPKPPVNALSIMDQFNRFIELGQASGLRMQGCEKDLKIFLKRIGVGNTFK</sequence>
<evidence type="ECO:0000313" key="2">
    <source>
        <dbReference type="Proteomes" id="UP001055811"/>
    </source>
</evidence>
<protein>
    <submittedName>
        <fullName evidence="1">Uncharacterized protein</fullName>
    </submittedName>
</protein>
<name>A0ACB8ZXY6_CICIN</name>
<dbReference type="Proteomes" id="UP001055811">
    <property type="component" value="Linkage Group LG08"/>
</dbReference>
<comment type="caution">
    <text evidence="1">The sequence shown here is derived from an EMBL/GenBank/DDBJ whole genome shotgun (WGS) entry which is preliminary data.</text>
</comment>